<dbReference type="PRINTS" id="PR01217">
    <property type="entry name" value="PRICHEXTENSN"/>
</dbReference>
<feature type="compositionally biased region" description="Pro residues" evidence="7">
    <location>
        <begin position="2544"/>
        <end position="2571"/>
    </location>
</feature>
<keyword evidence="4 6" id="KW-0720">Serine protease</keyword>
<gene>
    <name evidence="9" type="ORF">C2E20_7753</name>
</gene>
<feature type="compositionally biased region" description="Pro residues" evidence="7">
    <location>
        <begin position="1736"/>
        <end position="1758"/>
    </location>
</feature>
<evidence type="ECO:0000259" key="8">
    <source>
        <dbReference type="PROSITE" id="PS50948"/>
    </source>
</evidence>
<dbReference type="InterPro" id="IPR023828">
    <property type="entry name" value="Peptidase_S8_Ser-AS"/>
</dbReference>
<feature type="compositionally biased region" description="Pro residues" evidence="7">
    <location>
        <begin position="769"/>
        <end position="790"/>
    </location>
</feature>
<evidence type="ECO:0000256" key="2">
    <source>
        <dbReference type="ARBA" id="ARBA00022737"/>
    </source>
</evidence>
<dbReference type="PROSITE" id="PS51892">
    <property type="entry name" value="SUBTILASE"/>
    <property type="match status" value="1"/>
</dbReference>
<dbReference type="PROSITE" id="PS00138">
    <property type="entry name" value="SUBTILASE_SER"/>
    <property type="match status" value="1"/>
</dbReference>
<dbReference type="GO" id="GO:0005576">
    <property type="term" value="C:extracellular region"/>
    <property type="evidence" value="ECO:0007669"/>
    <property type="project" value="InterPro"/>
</dbReference>
<feature type="region of interest" description="Disordered" evidence="7">
    <location>
        <begin position="2539"/>
        <end position="2571"/>
    </location>
</feature>
<evidence type="ECO:0000313" key="9">
    <source>
        <dbReference type="EMBL" id="PSC68690.1"/>
    </source>
</evidence>
<feature type="region of interest" description="Disordered" evidence="7">
    <location>
        <begin position="1730"/>
        <end position="1794"/>
    </location>
</feature>
<evidence type="ECO:0000256" key="6">
    <source>
        <dbReference type="PROSITE-ProRule" id="PRU01240"/>
    </source>
</evidence>
<feature type="region of interest" description="Disordered" evidence="7">
    <location>
        <begin position="1125"/>
        <end position="1212"/>
    </location>
</feature>
<dbReference type="Proteomes" id="UP000239649">
    <property type="component" value="Unassembled WGS sequence"/>
</dbReference>
<feature type="active site" description="Charge relay system" evidence="6">
    <location>
        <position position="613"/>
    </location>
</feature>
<sequence length="2985" mass="306125">MKYTARATAFAQHPASMLCAAISIKAPVGALQAAPCRRLSRRPVAAVAAHKKQTVWNGEGEDYGMKDVERFHEQEAARAFHLPADEGQWDGEGKDYEMEDVKEFAVHAARLASKASQTVWNGEGPDYGMRDVEALHEQVAAQARRGPDASQYNGEGPDFSMEDVERFHEESAKDKAVRRNASRSAAALVLARPAAAALDGVAATDATAAKPPAPWAVPSGAPLFTPGRVLVQLAADTGGRRLADATVPLPDLPGVELAGMSGQHFDTPLELLEEQPAAAAGGAADRPVLASGDATLADVSDTSAGQGGAGISVPADAVLMFQIIDGASVAAKVAELQAHPAVATVEPDYLHYPTAVPNDALFAAGTRYSGLWHLPAISAPAAWDVTTGSSEVKVCVIDTGAQPSHQDLAGNIAGGWNRAFGADNSQPLPDTPEYSDFSDQVGHGTTTAGVLAAAGNNGVGVTGVAWSASLYICKATAYNSIALSAAALLDCYRLCREAGVKVVSASYASSQYSAIQEQALRDLANSGALVVTAAGNHALDAPSDVGNNDLTPIYPANYDVPNIVAVAATRPANDLAAFSNFGASTVHLAAPGVSIRTTAAGGDDAYDWMSGTSQAAPQVAGAAALMFALRPGATAAQVKAALMLSVDPNSKLTGRVASGGRLNVQRALAAIQDQALPPSPVAPSYTWTTTVGQRLIFTEASLRYAQWALMTVTTTTCMSSCKNNAWCYYAVYFPTQTIQDKSGSCLYVDMSGVVERNETVAAAYSAQNPSPPLPSPPPPASPPPPPPPPGESTCTPATAFSRIQLAALTLPGGSEGTCCELCYGTNTTSPITTCKFWAFNAATGGCRLYSNTFSSLTKPPAGWQLGNVTAAQPSACRTFIGICSHPGLRFLSAATVGVGAPNQCCQLCQDTPGCSVWGHTLATGGCRLYGGAFAGTCASPATVPGEFWGFPRAPLVASPPPPLNADELQLADTCSSLDLPVAGAATQLAQLALGAESAHACCDTCYGSPSCLYFSHEEATGTCTLYSGATTAAVPAIDGLLYGAVTAASPPVCTVEVGKCGGQEVLETVALVPQLPYACCEQCYANGACLAWNLNGETGECALLAGACTADQFIDSPGYYTGAVTAARGAPPPKAKPPSRPPPKRSPPPPPPPSPPPAPPSPPPPQPPPPPPTPPSPKPPPMPPLVGDSDTAAAKASPPPRPRPPRPFPPPFPPPPPALCVAVTAFKQVFLSSTVLPDADAGACCDLCIGTNSGETVTTCKFWAFNAATGGCRLYTATASTLTKPPVGWQLGRVAINEPSPCRTYAGTCSQPGLRFLKTVLVSVGAPSKCCQLCQATAGCSLWGLTAPTGECRLYKGDLDGSCANPGTVAGEYWGYLKEPESAFATAAAATAPTTCAAQDFSVVSGDLFLASVAVGPSAEGVCCNLCYGYATSAGASPEARCAYYSYLASEGTCDLYSGASTGPVLADDGWSYGAVTADAPAVTSIQLGRCDGQAPLGWTQMAAGQVAKCGQLCFDSPSCAAWNFGSLSGACTLLGSTCTAVTKNAAFLTGVVIEARIPPLPPPSPRPPPPQPPPAPSPRPPPPPPSPPAAGMWANPLVIPSIPYVSPDILPEDYKVTYHPSSSCDMARGTTVVFRWYSGSKSSGSLAASSCVLTDGDPVVSILSSPNPVGGPWNCEGGNDEGECGGNNFGGFSLTVGIKANTYYFIAVGPYYQGPYAPENLPRRLRLSLNTGEPIPSPPSPPPPKRSPPPKRPPPPAKLATVRSLSPPPPKRASPPPPKKFATTLSAKSPPPAATGPAVASYVAFLPNLSVGGFTLQLKAEYLDLLGEYVGATGGGAGARITLAAVEQAGTKGAPGYGVEVHTRVDYPQGQAGAAAALSEQQCTPVASFKLKQLAGASWTLSGASGRTCCDLCYGYEAGVCRYYAFDSSSGACRLFGSEASLFTTSSTNTVQLGQVTASMASACHMSTGMCAHPGLRSLATTTVTPGAAGECCAACQATNGCSVWGFTAASGECRMLSGVFGSDATCASATPAAAGEFWGHVLAPVTPPQQSQQETCAAIDDGMTTNPYLIGSLPLGLEAQQACCDVCYGTTARNAGGERCTHFSYSEGDGTCELYGGASTGPAAPQEGILSAEASAGTAMCTVGLGRCDSKVELAVRTGLVPNMPYGCCEACFDLPACVGWNFHAASGDCTLLGGSCDSGTLTTNAAAGVVQRVFLRSATLLGNQSQSCCDLCYGYTGGACKLWAFNSGNGECRLYSDMAGTFTAPAGWQYGQVVAPPASAACDITAGVCAHPGLRLLASTAVGPSPYQCCHKCQNTAGCTVWGHTAAVGECRMFGGAFDGSCAAKSPKTGDSWGYVKQPLPAEPASAPPSTENDGADWCGLMETLWVGSPEVYLGSVTVPAGAVQSCCDICYGMQAGGAAAGEACQYWSLNPTDGTCDLYAGASTARMEASVELVYGAVAAAQAAQCNVAQGRCVGPATLLANVPMPPDAPYMCCERCYDTPGCAGWTYKSTDSTGTCTLQRGACTSSNITTADGYYTGTVPPPPPLPPKPPLPPSPPPSPPPNPPPPPAVGMFANPVVVPSIPFASFDITADMYVSDRFPLACTSTDRDVAVVFRWYSGNTSAASLTASSCQLTVGDPVVSVLSSPLPTATGFTCEGGNDNGGCGGAGTDGFSHVVHVQPQTFYWFVVSPYFIASRNPGDYPARVQLSLTLRATQAPPPRPPRPPPAKPPPRPPPPPHPPPPRPKASLRPPPARPPPPAATPSGPDVNTFVAFLPGLSTATFTTRRAEYLALVQKQVAAAGGGRGTTITLTAVAQQGTRRGGAGYGITVHTKVIFPAGQAAASSKLPESFYPSSFPTPCDLERSVGVVFRFVAGGAARTLVASARDQTDTSDSVVAIFLSADQALSDDLRCEGSNDDGTATDAGFFLAVELQPRRTYWIVPPAAMAPPAAAAAPPKDPRARGPSVRTFVTFLPGLSRATFT</sequence>
<dbReference type="GO" id="GO:0004252">
    <property type="term" value="F:serine-type endopeptidase activity"/>
    <property type="evidence" value="ECO:0007669"/>
    <property type="project" value="UniProtKB-UniRule"/>
</dbReference>
<dbReference type="Gene3D" id="3.50.4.10">
    <property type="entry name" value="Hepatocyte Growth Factor"/>
    <property type="match status" value="1"/>
</dbReference>
<evidence type="ECO:0000313" key="10">
    <source>
        <dbReference type="Proteomes" id="UP000239649"/>
    </source>
</evidence>
<dbReference type="Pfam" id="PF14295">
    <property type="entry name" value="PAN_4"/>
    <property type="match status" value="8"/>
</dbReference>
<dbReference type="GO" id="GO:0006508">
    <property type="term" value="P:proteolysis"/>
    <property type="evidence" value="ECO:0007669"/>
    <property type="project" value="UniProtKB-KW"/>
</dbReference>
<evidence type="ECO:0000256" key="5">
    <source>
        <dbReference type="ARBA" id="ARBA00023157"/>
    </source>
</evidence>
<dbReference type="Pfam" id="PF00082">
    <property type="entry name" value="Peptidase_S8"/>
    <property type="match status" value="1"/>
</dbReference>
<keyword evidence="10" id="KW-1185">Reference proteome</keyword>
<keyword evidence="2" id="KW-0677">Repeat</keyword>
<feature type="domain" description="Apple" evidence="8">
    <location>
        <begin position="1884"/>
        <end position="1959"/>
    </location>
</feature>
<keyword evidence="5" id="KW-1015">Disulfide bond</keyword>
<dbReference type="InterPro" id="IPR003609">
    <property type="entry name" value="Pan_app"/>
</dbReference>
<evidence type="ECO:0000256" key="4">
    <source>
        <dbReference type="ARBA" id="ARBA00022825"/>
    </source>
</evidence>
<feature type="active site" description="Charge relay system" evidence="6">
    <location>
        <position position="443"/>
    </location>
</feature>
<dbReference type="PANTHER" id="PTHR48148">
    <property type="entry name" value="KERATINOCYTE PROLINE-RICH PROTEIN"/>
    <property type="match status" value="1"/>
</dbReference>
<keyword evidence="1 6" id="KW-0645">Protease</keyword>
<dbReference type="OrthoDB" id="10393083at2759"/>
<dbReference type="SMART" id="SM00223">
    <property type="entry name" value="APPLE"/>
    <property type="match status" value="3"/>
</dbReference>
<evidence type="ECO:0000256" key="3">
    <source>
        <dbReference type="ARBA" id="ARBA00022801"/>
    </source>
</evidence>
<feature type="compositionally biased region" description="Pro residues" evidence="7">
    <location>
        <begin position="2720"/>
        <end position="2764"/>
    </location>
</feature>
<feature type="region of interest" description="Disordered" evidence="7">
    <location>
        <begin position="2716"/>
        <end position="2768"/>
    </location>
</feature>
<dbReference type="PANTHER" id="PTHR48148:SF3">
    <property type="entry name" value="KERATINOCYTE PROLINE-RICH PROTEIN"/>
    <property type="match status" value="1"/>
</dbReference>
<dbReference type="PROSITE" id="PS50948">
    <property type="entry name" value="PAN"/>
    <property type="match status" value="1"/>
</dbReference>
<dbReference type="InterPro" id="IPR000209">
    <property type="entry name" value="Peptidase_S8/S53_dom"/>
</dbReference>
<comment type="similarity">
    <text evidence="6">Belongs to the peptidase S8 family.</text>
</comment>
<dbReference type="Gene3D" id="3.40.50.200">
    <property type="entry name" value="Peptidase S8/S53 domain"/>
    <property type="match status" value="1"/>
</dbReference>
<dbReference type="InterPro" id="IPR036852">
    <property type="entry name" value="Peptidase_S8/S53_dom_sf"/>
</dbReference>
<feature type="compositionally biased region" description="Pro residues" evidence="7">
    <location>
        <begin position="1130"/>
        <end position="1184"/>
    </location>
</feature>
<evidence type="ECO:0000256" key="1">
    <source>
        <dbReference type="ARBA" id="ARBA00022670"/>
    </source>
</evidence>
<feature type="compositionally biased region" description="Pro residues" evidence="7">
    <location>
        <begin position="1767"/>
        <end position="1780"/>
    </location>
</feature>
<comment type="caution">
    <text evidence="9">The sequence shown here is derived from an EMBL/GenBank/DDBJ whole genome shotgun (WGS) entry which is preliminary data.</text>
</comment>
<dbReference type="EMBL" id="LHPF02000034">
    <property type="protein sequence ID" value="PSC68690.1"/>
    <property type="molecule type" value="Genomic_DNA"/>
</dbReference>
<feature type="active site" description="Charge relay system" evidence="6">
    <location>
        <position position="398"/>
    </location>
</feature>
<feature type="region of interest" description="Disordered" evidence="7">
    <location>
        <begin position="1560"/>
        <end position="1589"/>
    </location>
</feature>
<dbReference type="SUPFAM" id="SSF52743">
    <property type="entry name" value="Subtilisin-like"/>
    <property type="match status" value="1"/>
</dbReference>
<organism evidence="9 10">
    <name type="scientific">Micractinium conductrix</name>
    <dbReference type="NCBI Taxonomy" id="554055"/>
    <lineage>
        <taxon>Eukaryota</taxon>
        <taxon>Viridiplantae</taxon>
        <taxon>Chlorophyta</taxon>
        <taxon>core chlorophytes</taxon>
        <taxon>Trebouxiophyceae</taxon>
        <taxon>Chlorellales</taxon>
        <taxon>Chlorellaceae</taxon>
        <taxon>Chlorella clade</taxon>
        <taxon>Micractinium</taxon>
    </lineage>
</organism>
<protein>
    <submittedName>
        <fullName evidence="9">Extracellular basic protease</fullName>
    </submittedName>
</protein>
<accession>A0A2P6V3M9</accession>
<feature type="region of interest" description="Disordered" evidence="7">
    <location>
        <begin position="765"/>
        <end position="794"/>
    </location>
</feature>
<name>A0A2P6V3M9_9CHLO</name>
<proteinExistence type="inferred from homology"/>
<feature type="compositionally biased region" description="Pro residues" evidence="7">
    <location>
        <begin position="1197"/>
        <end position="1212"/>
    </location>
</feature>
<dbReference type="InterPro" id="IPR000177">
    <property type="entry name" value="Apple"/>
</dbReference>
<keyword evidence="3 6" id="KW-0378">Hydrolase</keyword>
<reference evidence="9 10" key="1">
    <citation type="journal article" date="2018" name="Plant J.">
        <title>Genome sequences of Chlorella sorokiniana UTEX 1602 and Micractinium conductrix SAG 241.80: implications to maltose excretion by a green alga.</title>
        <authorList>
            <person name="Arriola M.B."/>
            <person name="Velmurugan N."/>
            <person name="Zhang Y."/>
            <person name="Plunkett M.H."/>
            <person name="Hondzo H."/>
            <person name="Barney B.M."/>
        </authorList>
    </citation>
    <scope>NUCLEOTIDE SEQUENCE [LARGE SCALE GENOMIC DNA]</scope>
    <source>
        <strain evidence="9 10">SAG 241.80</strain>
    </source>
</reference>
<evidence type="ECO:0000256" key="7">
    <source>
        <dbReference type="SAM" id="MobiDB-lite"/>
    </source>
</evidence>